<dbReference type="AlphaFoldDB" id="A0A835SPE1"/>
<keyword evidence="2" id="KW-0479">Metal-binding</keyword>
<reference evidence="8" key="1">
    <citation type="journal article" date="2020" name="bioRxiv">
        <title>Comparative genomics of Chlamydomonas.</title>
        <authorList>
            <person name="Craig R.J."/>
            <person name="Hasan A.R."/>
            <person name="Ness R.W."/>
            <person name="Keightley P.D."/>
        </authorList>
    </citation>
    <scope>NUCLEOTIDE SEQUENCE</scope>
    <source>
        <strain evidence="8">CCAP 11/173</strain>
    </source>
</reference>
<dbReference type="SMART" id="SM00704">
    <property type="entry name" value="ZnF_CDGSH"/>
    <property type="match status" value="1"/>
</dbReference>
<evidence type="ECO:0000256" key="4">
    <source>
        <dbReference type="ARBA" id="ARBA00023014"/>
    </source>
</evidence>
<evidence type="ECO:0000259" key="7">
    <source>
        <dbReference type="SMART" id="SM00704"/>
    </source>
</evidence>
<comment type="caution">
    <text evidence="8">The sequence shown here is derived from an EMBL/GenBank/DDBJ whole genome shotgun (WGS) entry which is preliminary data.</text>
</comment>
<dbReference type="OrthoDB" id="449252at2759"/>
<keyword evidence="9" id="KW-1185">Reference proteome</keyword>
<dbReference type="GO" id="GO:0005741">
    <property type="term" value="C:mitochondrial outer membrane"/>
    <property type="evidence" value="ECO:0007669"/>
    <property type="project" value="TreeGrafter"/>
</dbReference>
<dbReference type="PANTHER" id="PTHR13680">
    <property type="entry name" value="CDGSH IRON-SULFUR DOMAIN-CONTAINING PROTEIN 1"/>
    <property type="match status" value="1"/>
</dbReference>
<evidence type="ECO:0000313" key="8">
    <source>
        <dbReference type="EMBL" id="KAG2430734.1"/>
    </source>
</evidence>
<evidence type="ECO:0000256" key="6">
    <source>
        <dbReference type="SAM" id="MobiDB-lite"/>
    </source>
</evidence>
<dbReference type="InterPro" id="IPR042216">
    <property type="entry name" value="MitoNEET_CISD"/>
</dbReference>
<dbReference type="GO" id="GO:0010506">
    <property type="term" value="P:regulation of autophagy"/>
    <property type="evidence" value="ECO:0007669"/>
    <property type="project" value="InterPro"/>
</dbReference>
<dbReference type="Pfam" id="PF09360">
    <property type="entry name" value="zf-CDGSH"/>
    <property type="match status" value="1"/>
</dbReference>
<feature type="region of interest" description="Disordered" evidence="6">
    <location>
        <begin position="77"/>
        <end position="97"/>
    </location>
</feature>
<dbReference type="GO" id="GO:0046872">
    <property type="term" value="F:metal ion binding"/>
    <property type="evidence" value="ECO:0007669"/>
    <property type="project" value="UniProtKB-KW"/>
</dbReference>
<evidence type="ECO:0000256" key="5">
    <source>
        <dbReference type="ARBA" id="ARBA00034078"/>
    </source>
</evidence>
<accession>A0A835SPE1</accession>
<dbReference type="InterPro" id="IPR018967">
    <property type="entry name" value="FeS-contain_CDGSH-typ"/>
</dbReference>
<proteinExistence type="predicted"/>
<dbReference type="PANTHER" id="PTHR13680:SF5">
    <property type="entry name" value="CDGSH IRON-SULFUR DOMAIN-CONTAINING PROTEIN 1"/>
    <property type="match status" value="1"/>
</dbReference>
<keyword evidence="4" id="KW-0411">Iron-sulfur</keyword>
<dbReference type="GO" id="GO:0051537">
    <property type="term" value="F:2 iron, 2 sulfur cluster binding"/>
    <property type="evidence" value="ECO:0007669"/>
    <property type="project" value="UniProtKB-KW"/>
</dbReference>
<organism evidence="8 9">
    <name type="scientific">Chlamydomonas schloesseri</name>
    <dbReference type="NCBI Taxonomy" id="2026947"/>
    <lineage>
        <taxon>Eukaryota</taxon>
        <taxon>Viridiplantae</taxon>
        <taxon>Chlorophyta</taxon>
        <taxon>core chlorophytes</taxon>
        <taxon>Chlorophyceae</taxon>
        <taxon>CS clade</taxon>
        <taxon>Chlamydomonadales</taxon>
        <taxon>Chlamydomonadaceae</taxon>
        <taxon>Chlamydomonas</taxon>
    </lineage>
</organism>
<evidence type="ECO:0000313" key="9">
    <source>
        <dbReference type="Proteomes" id="UP000613740"/>
    </source>
</evidence>
<gene>
    <name evidence="8" type="ORF">HYH02_013573</name>
</gene>
<evidence type="ECO:0000256" key="2">
    <source>
        <dbReference type="ARBA" id="ARBA00022723"/>
    </source>
</evidence>
<dbReference type="InterPro" id="IPR045131">
    <property type="entry name" value="CISD1/2"/>
</dbReference>
<comment type="cofactor">
    <cofactor evidence="5">
        <name>[2Fe-2S] cluster</name>
        <dbReference type="ChEBI" id="CHEBI:190135"/>
    </cofactor>
</comment>
<sequence>MAASLRSAVSAVTSRGTSRFSTVVVRASAGQINPSIRKNEEKVADFVKVENLPTPKAVYCRCWRSGKFPMCDGAHVKHNKETGDNVGPLVIESPAAK</sequence>
<keyword evidence="1" id="KW-0001">2Fe-2S</keyword>
<keyword evidence="3" id="KW-0408">Iron</keyword>
<evidence type="ECO:0000256" key="1">
    <source>
        <dbReference type="ARBA" id="ARBA00022714"/>
    </source>
</evidence>
<protein>
    <recommendedName>
        <fullName evidence="7">Iron-binding zinc finger CDGSH type domain-containing protein</fullName>
    </recommendedName>
</protein>
<dbReference type="Proteomes" id="UP000613740">
    <property type="component" value="Unassembled WGS sequence"/>
</dbReference>
<dbReference type="Gene3D" id="3.40.5.90">
    <property type="entry name" value="CDGSH iron-sulfur domain, mitoNEET-type"/>
    <property type="match status" value="1"/>
</dbReference>
<dbReference type="FunFam" id="3.40.5.90:FF:000001">
    <property type="entry name" value="CDGSH iron-sulfur domain-containing protein 1"/>
    <property type="match status" value="1"/>
</dbReference>
<evidence type="ECO:0000256" key="3">
    <source>
        <dbReference type="ARBA" id="ARBA00023004"/>
    </source>
</evidence>
<name>A0A835SPE1_9CHLO</name>
<feature type="domain" description="Iron-binding zinc finger CDGSH type" evidence="7">
    <location>
        <begin position="42"/>
        <end position="81"/>
    </location>
</feature>
<dbReference type="EMBL" id="JAEHOD010000077">
    <property type="protein sequence ID" value="KAG2430734.1"/>
    <property type="molecule type" value="Genomic_DNA"/>
</dbReference>